<comment type="caution">
    <text evidence="2">The sequence shown here is derived from an EMBL/GenBank/DDBJ whole genome shotgun (WGS) entry which is preliminary data.</text>
</comment>
<evidence type="ECO:0000313" key="2">
    <source>
        <dbReference type="EMBL" id="RMT27283.1"/>
    </source>
</evidence>
<dbReference type="Pfam" id="PF19581">
    <property type="entry name" value="Glyoxalase_7"/>
    <property type="match status" value="1"/>
</dbReference>
<reference evidence="2 3" key="1">
    <citation type="submission" date="2018-08" db="EMBL/GenBank/DDBJ databases">
        <title>Recombination of ecologically and evolutionarily significant loci maintains genetic cohesion in the Pseudomonas syringae species complex.</title>
        <authorList>
            <person name="Dillon M."/>
            <person name="Thakur S."/>
            <person name="Almeida R.N.D."/>
            <person name="Weir B.S."/>
            <person name="Guttman D.S."/>
        </authorList>
    </citation>
    <scope>NUCLEOTIDE SEQUENCE [LARGE SCALE GENOMIC DNA]</scope>
    <source>
        <strain evidence="2 3">ICMP 13684</strain>
    </source>
</reference>
<protein>
    <submittedName>
        <fullName evidence="2">Bleomycin resistance protein/glyoxalase protein</fullName>
    </submittedName>
</protein>
<name>A0A3M5JVY7_PSESS</name>
<sequence>MFIPTQNIEQLRDELLGKQYGYARPGIVQQGWGQVLEVCDPFGNRIRFCQS</sequence>
<dbReference type="EMBL" id="RBTE01000294">
    <property type="protein sequence ID" value="RMT27283.1"/>
    <property type="molecule type" value="Genomic_DNA"/>
</dbReference>
<dbReference type="SUPFAM" id="SSF54593">
    <property type="entry name" value="Glyoxalase/Bleomycin resistance protein/Dihydroxybiphenyl dioxygenase"/>
    <property type="match status" value="1"/>
</dbReference>
<dbReference type="GO" id="GO:0046677">
    <property type="term" value="P:response to antibiotic"/>
    <property type="evidence" value="ECO:0007669"/>
    <property type="project" value="UniProtKB-KW"/>
</dbReference>
<dbReference type="AlphaFoldDB" id="A0A3M5JVY7"/>
<keyword evidence="1" id="KW-0046">Antibiotic resistance</keyword>
<accession>A0A3M5JVY7</accession>
<evidence type="ECO:0000256" key="1">
    <source>
        <dbReference type="ARBA" id="ARBA00023251"/>
    </source>
</evidence>
<gene>
    <name evidence="2" type="ORF">ALP51_101907</name>
</gene>
<dbReference type="InterPro" id="IPR029068">
    <property type="entry name" value="Glyas_Bleomycin-R_OHBP_Dase"/>
</dbReference>
<dbReference type="InterPro" id="IPR000335">
    <property type="entry name" value="Bleomycin-R"/>
</dbReference>
<proteinExistence type="predicted"/>
<dbReference type="Proteomes" id="UP000278180">
    <property type="component" value="Unassembled WGS sequence"/>
</dbReference>
<organism evidence="2 3">
    <name type="scientific">Pseudomonas savastanoi</name>
    <name type="common">Pseudomonas syringae pv. savastanoi</name>
    <dbReference type="NCBI Taxonomy" id="29438"/>
    <lineage>
        <taxon>Bacteria</taxon>
        <taxon>Pseudomonadati</taxon>
        <taxon>Pseudomonadota</taxon>
        <taxon>Gammaproteobacteria</taxon>
        <taxon>Pseudomonadales</taxon>
        <taxon>Pseudomonadaceae</taxon>
        <taxon>Pseudomonas</taxon>
    </lineage>
</organism>
<dbReference type="Gene3D" id="3.10.180.10">
    <property type="entry name" value="2,3-Dihydroxybiphenyl 1,2-Dioxygenase, domain 1"/>
    <property type="match status" value="1"/>
</dbReference>
<evidence type="ECO:0000313" key="3">
    <source>
        <dbReference type="Proteomes" id="UP000278180"/>
    </source>
</evidence>